<keyword evidence="3" id="KW-1185">Reference proteome</keyword>
<evidence type="ECO:0000313" key="2">
    <source>
        <dbReference type="EMBL" id="GMN61435.1"/>
    </source>
</evidence>
<comment type="caution">
    <text evidence="2">The sequence shown here is derived from an EMBL/GenBank/DDBJ whole genome shotgun (WGS) entry which is preliminary data.</text>
</comment>
<proteinExistence type="predicted"/>
<feature type="region of interest" description="Disordered" evidence="1">
    <location>
        <begin position="1"/>
        <end position="38"/>
    </location>
</feature>
<evidence type="ECO:0000256" key="1">
    <source>
        <dbReference type="SAM" id="MobiDB-lite"/>
    </source>
</evidence>
<sequence length="123" mass="14302">MEGGDSGEVLREINRFNGRSKHPMPQCPQPSRNKSEDYDWKSNHRRWILGQTQHCGVRTAVEETMNRVFCSSRSNISFGRTRDESATCRQRRMSFAHWCEKDSSPFVLVESVYGLSGYFNYVD</sequence>
<evidence type="ECO:0000313" key="3">
    <source>
        <dbReference type="Proteomes" id="UP001187192"/>
    </source>
</evidence>
<name>A0AA88DUD8_FICCA</name>
<gene>
    <name evidence="2" type="ORF">TIFTF001_030527</name>
</gene>
<dbReference type="Proteomes" id="UP001187192">
    <property type="component" value="Unassembled WGS sequence"/>
</dbReference>
<organism evidence="2 3">
    <name type="scientific">Ficus carica</name>
    <name type="common">Common fig</name>
    <dbReference type="NCBI Taxonomy" id="3494"/>
    <lineage>
        <taxon>Eukaryota</taxon>
        <taxon>Viridiplantae</taxon>
        <taxon>Streptophyta</taxon>
        <taxon>Embryophyta</taxon>
        <taxon>Tracheophyta</taxon>
        <taxon>Spermatophyta</taxon>
        <taxon>Magnoliopsida</taxon>
        <taxon>eudicotyledons</taxon>
        <taxon>Gunneridae</taxon>
        <taxon>Pentapetalae</taxon>
        <taxon>rosids</taxon>
        <taxon>fabids</taxon>
        <taxon>Rosales</taxon>
        <taxon>Moraceae</taxon>
        <taxon>Ficeae</taxon>
        <taxon>Ficus</taxon>
    </lineage>
</organism>
<dbReference type="AlphaFoldDB" id="A0AA88DUD8"/>
<protein>
    <submittedName>
        <fullName evidence="2">Uncharacterized protein</fullName>
    </submittedName>
</protein>
<reference evidence="2" key="1">
    <citation type="submission" date="2023-07" db="EMBL/GenBank/DDBJ databases">
        <title>draft genome sequence of fig (Ficus carica).</title>
        <authorList>
            <person name="Takahashi T."/>
            <person name="Nishimura K."/>
        </authorList>
    </citation>
    <scope>NUCLEOTIDE SEQUENCE</scope>
</reference>
<accession>A0AA88DUD8</accession>
<dbReference type="EMBL" id="BTGU01000112">
    <property type="protein sequence ID" value="GMN61435.1"/>
    <property type="molecule type" value="Genomic_DNA"/>
</dbReference>